<dbReference type="PRINTS" id="PR01415">
    <property type="entry name" value="ANKYRIN"/>
</dbReference>
<keyword evidence="5" id="KW-1185">Reference proteome</keyword>
<dbReference type="InterPro" id="IPR002110">
    <property type="entry name" value="Ankyrin_rpt"/>
</dbReference>
<keyword evidence="1" id="KW-0677">Repeat</keyword>
<dbReference type="PANTHER" id="PTHR24171">
    <property type="entry name" value="ANKYRIN REPEAT DOMAIN-CONTAINING PROTEIN 39-RELATED"/>
    <property type="match status" value="1"/>
</dbReference>
<reference evidence="4" key="1">
    <citation type="submission" date="2022-11" db="EMBL/GenBank/DDBJ databases">
        <title>Centuries of genome instability and evolution in soft-shell clam transmissible cancer (bioRxiv).</title>
        <authorList>
            <person name="Hart S.F.M."/>
            <person name="Yonemitsu M.A."/>
            <person name="Giersch R.M."/>
            <person name="Beal B.F."/>
            <person name="Arriagada G."/>
            <person name="Davis B.W."/>
            <person name="Ostrander E.A."/>
            <person name="Goff S.P."/>
            <person name="Metzger M.J."/>
        </authorList>
    </citation>
    <scope>NUCLEOTIDE SEQUENCE</scope>
    <source>
        <strain evidence="4">MELC-2E11</strain>
        <tissue evidence="4">Siphon/mantle</tissue>
    </source>
</reference>
<feature type="repeat" description="ANK" evidence="3">
    <location>
        <begin position="163"/>
        <end position="195"/>
    </location>
</feature>
<name>A0ABY7DHG1_MYAAR</name>
<evidence type="ECO:0000313" key="4">
    <source>
        <dbReference type="EMBL" id="WAQ96744.1"/>
    </source>
</evidence>
<dbReference type="Pfam" id="PF12796">
    <property type="entry name" value="Ank_2"/>
    <property type="match status" value="1"/>
</dbReference>
<dbReference type="EMBL" id="CP111013">
    <property type="protein sequence ID" value="WAQ96744.1"/>
    <property type="molecule type" value="Genomic_DNA"/>
</dbReference>
<protein>
    <submittedName>
        <fullName evidence="4">ANK2-like protein</fullName>
    </submittedName>
</protein>
<dbReference type="SMART" id="SM00248">
    <property type="entry name" value="ANK"/>
    <property type="match status" value="5"/>
</dbReference>
<dbReference type="PROSITE" id="PS50088">
    <property type="entry name" value="ANK_REPEAT"/>
    <property type="match status" value="2"/>
</dbReference>
<feature type="repeat" description="ANK" evidence="3">
    <location>
        <begin position="196"/>
        <end position="228"/>
    </location>
</feature>
<organism evidence="4 5">
    <name type="scientific">Mya arenaria</name>
    <name type="common">Soft-shell clam</name>
    <dbReference type="NCBI Taxonomy" id="6604"/>
    <lineage>
        <taxon>Eukaryota</taxon>
        <taxon>Metazoa</taxon>
        <taxon>Spiralia</taxon>
        <taxon>Lophotrochozoa</taxon>
        <taxon>Mollusca</taxon>
        <taxon>Bivalvia</taxon>
        <taxon>Autobranchia</taxon>
        <taxon>Heteroconchia</taxon>
        <taxon>Euheterodonta</taxon>
        <taxon>Imparidentia</taxon>
        <taxon>Neoheterodontei</taxon>
        <taxon>Myida</taxon>
        <taxon>Myoidea</taxon>
        <taxon>Myidae</taxon>
        <taxon>Mya</taxon>
    </lineage>
</organism>
<evidence type="ECO:0000256" key="2">
    <source>
        <dbReference type="ARBA" id="ARBA00023043"/>
    </source>
</evidence>
<proteinExistence type="predicted"/>
<dbReference type="SUPFAM" id="SSF48403">
    <property type="entry name" value="Ankyrin repeat"/>
    <property type="match status" value="1"/>
</dbReference>
<gene>
    <name evidence="4" type="ORF">MAR_029434</name>
</gene>
<dbReference type="InterPro" id="IPR036770">
    <property type="entry name" value="Ankyrin_rpt-contain_sf"/>
</dbReference>
<dbReference type="PROSITE" id="PS50297">
    <property type="entry name" value="ANK_REP_REGION"/>
    <property type="match status" value="2"/>
</dbReference>
<evidence type="ECO:0000256" key="1">
    <source>
        <dbReference type="ARBA" id="ARBA00022737"/>
    </source>
</evidence>
<keyword evidence="2 3" id="KW-0040">ANK repeat</keyword>
<dbReference type="Proteomes" id="UP001164746">
    <property type="component" value="Chromosome 2"/>
</dbReference>
<accession>A0ABY7DHG1</accession>
<evidence type="ECO:0000313" key="5">
    <source>
        <dbReference type="Proteomes" id="UP001164746"/>
    </source>
</evidence>
<dbReference type="Gene3D" id="1.25.40.20">
    <property type="entry name" value="Ankyrin repeat-containing domain"/>
    <property type="match status" value="1"/>
</dbReference>
<dbReference type="PANTHER" id="PTHR24171:SF8">
    <property type="entry name" value="BRCA1-ASSOCIATED RING DOMAIN PROTEIN 1"/>
    <property type="match status" value="1"/>
</dbReference>
<evidence type="ECO:0000256" key="3">
    <source>
        <dbReference type="PROSITE-ProRule" id="PRU00023"/>
    </source>
</evidence>
<sequence length="413" mass="45136">MEYNEIDIQAIRFLTPDGGTLEATQHPEIRCEMPVGTFAVGRMNFCRVSIQICRSGDCSDWQDIASVIGEERINSAVETGVINIGNVVVSGRFVVVCCDNSIMDVPATVSEMMRSCMNGGLGAAQCSDQPHLDLLHAARNGDVSALKACLTSEGMDINFTNKGGQSALHLACAEGHTHIVKELLKHDADMTLLSQKGNAPIHLACFNGHGDVVELLLKKGCDINLPSKHSCFPPIYASILETHCEVVKLLLSKGADVTWTSLDGLSLVLVAVYTTYDKERTKALLQILLDHVDISTLHLSKQLKHRGFICHGEALLQCVATRQAAKDLIGPVRLKLANHSTDLIHKDLETCQYGLSASNIATEMGYLNIVSIIKDYSIRNEFRKETSQKTVTASSEKDKEKDEKTVKKCCNIV</sequence>